<evidence type="ECO:0000256" key="1">
    <source>
        <dbReference type="SAM" id="MobiDB-lite"/>
    </source>
</evidence>
<feature type="compositionally biased region" description="Polar residues" evidence="1">
    <location>
        <begin position="80"/>
        <end position="93"/>
    </location>
</feature>
<dbReference type="RefSeq" id="WP_353542325.1">
    <property type="nucleotide sequence ID" value="NZ_BAABRN010000021.1"/>
</dbReference>
<feature type="region of interest" description="Disordered" evidence="1">
    <location>
        <begin position="80"/>
        <end position="104"/>
    </location>
</feature>
<sequence length="104" mass="11077">MTQHPTITLHGAWKGAVGDPAREFTGKVVASDHPNFAAGRDARVTYHTAEEKRPADAAEHGTYTLSVGGQSAKLMSFTCRSEATSGKQGTDDQQPADWQAVPLP</sequence>
<accession>A0ABP9VAS9</accession>
<organism evidence="2 3">
    <name type="scientific">Deinococcus xinjiangensis</name>
    <dbReference type="NCBI Taxonomy" id="457454"/>
    <lineage>
        <taxon>Bacteria</taxon>
        <taxon>Thermotogati</taxon>
        <taxon>Deinococcota</taxon>
        <taxon>Deinococci</taxon>
        <taxon>Deinococcales</taxon>
        <taxon>Deinococcaceae</taxon>
        <taxon>Deinococcus</taxon>
    </lineage>
</organism>
<dbReference type="EMBL" id="BAABRN010000021">
    <property type="protein sequence ID" value="GAA5502352.1"/>
    <property type="molecule type" value="Genomic_DNA"/>
</dbReference>
<comment type="caution">
    <text evidence="2">The sequence shown here is derived from an EMBL/GenBank/DDBJ whole genome shotgun (WGS) entry which is preliminary data.</text>
</comment>
<dbReference type="Proteomes" id="UP001458946">
    <property type="component" value="Unassembled WGS sequence"/>
</dbReference>
<evidence type="ECO:0000313" key="3">
    <source>
        <dbReference type="Proteomes" id="UP001458946"/>
    </source>
</evidence>
<proteinExistence type="predicted"/>
<evidence type="ECO:0000313" key="2">
    <source>
        <dbReference type="EMBL" id="GAA5502352.1"/>
    </source>
</evidence>
<protein>
    <submittedName>
        <fullName evidence="2">Uncharacterized protein</fullName>
    </submittedName>
</protein>
<reference evidence="2 3" key="1">
    <citation type="submission" date="2024-02" db="EMBL/GenBank/DDBJ databases">
        <title>Deinococcus xinjiangensis NBRC 107630.</title>
        <authorList>
            <person name="Ichikawa N."/>
            <person name="Katano-Makiyama Y."/>
            <person name="Hidaka K."/>
        </authorList>
    </citation>
    <scope>NUCLEOTIDE SEQUENCE [LARGE SCALE GENOMIC DNA]</scope>
    <source>
        <strain evidence="2 3">NBRC 107630</strain>
    </source>
</reference>
<gene>
    <name evidence="2" type="ORF">Dxin01_02096</name>
</gene>
<name>A0ABP9VAS9_9DEIO</name>
<keyword evidence="3" id="KW-1185">Reference proteome</keyword>